<accession>A0ABW5LQN2</accession>
<gene>
    <name evidence="1" type="ORF">ACFSRZ_03600</name>
</gene>
<dbReference type="EMBL" id="JBHULH010000001">
    <property type="protein sequence ID" value="MFD2566441.1"/>
    <property type="molecule type" value="Genomic_DNA"/>
</dbReference>
<sequence>MKKQILNIGKALNKAEQQQVLGGMFRDPCPCTGSYTTHSDGTCSYPALFPIGFVCLGEIQGGLCCES</sequence>
<keyword evidence="2" id="KW-1185">Reference proteome</keyword>
<evidence type="ECO:0000313" key="1">
    <source>
        <dbReference type="EMBL" id="MFD2566441.1"/>
    </source>
</evidence>
<protein>
    <recommendedName>
        <fullName evidence="3">Natural product</fullName>
    </recommendedName>
</protein>
<evidence type="ECO:0008006" key="3">
    <source>
        <dbReference type="Google" id="ProtNLM"/>
    </source>
</evidence>
<proteinExistence type="predicted"/>
<comment type="caution">
    <text evidence="1">The sequence shown here is derived from an EMBL/GenBank/DDBJ whole genome shotgun (WGS) entry which is preliminary data.</text>
</comment>
<name>A0ABW5LQN2_9FLAO</name>
<evidence type="ECO:0000313" key="2">
    <source>
        <dbReference type="Proteomes" id="UP001597508"/>
    </source>
</evidence>
<reference evidence="2" key="1">
    <citation type="journal article" date="2019" name="Int. J. Syst. Evol. Microbiol.">
        <title>The Global Catalogue of Microorganisms (GCM) 10K type strain sequencing project: providing services to taxonomists for standard genome sequencing and annotation.</title>
        <authorList>
            <consortium name="The Broad Institute Genomics Platform"/>
            <consortium name="The Broad Institute Genome Sequencing Center for Infectious Disease"/>
            <person name="Wu L."/>
            <person name="Ma J."/>
        </authorList>
    </citation>
    <scope>NUCLEOTIDE SEQUENCE [LARGE SCALE GENOMIC DNA]</scope>
    <source>
        <strain evidence="2">KCTC 52127</strain>
    </source>
</reference>
<dbReference type="RefSeq" id="WP_379665148.1">
    <property type="nucleotide sequence ID" value="NZ_JBHULH010000001.1"/>
</dbReference>
<organism evidence="1 2">
    <name type="scientific">Pseudotenacibaculum haliotis</name>
    <dbReference type="NCBI Taxonomy" id="1862138"/>
    <lineage>
        <taxon>Bacteria</taxon>
        <taxon>Pseudomonadati</taxon>
        <taxon>Bacteroidota</taxon>
        <taxon>Flavobacteriia</taxon>
        <taxon>Flavobacteriales</taxon>
        <taxon>Flavobacteriaceae</taxon>
        <taxon>Pseudotenacibaculum</taxon>
    </lineage>
</organism>
<dbReference type="Proteomes" id="UP001597508">
    <property type="component" value="Unassembled WGS sequence"/>
</dbReference>